<evidence type="ECO:0000313" key="1">
    <source>
        <dbReference type="EMBL" id="MEU2120771.1"/>
    </source>
</evidence>
<evidence type="ECO:0000313" key="2">
    <source>
        <dbReference type="Proteomes" id="UP001550535"/>
    </source>
</evidence>
<dbReference type="EMBL" id="JBEYBR010000004">
    <property type="protein sequence ID" value="MEU2120771.1"/>
    <property type="molecule type" value="Genomic_DNA"/>
</dbReference>
<proteinExistence type="predicted"/>
<accession>A0ABV2X4E2</accession>
<evidence type="ECO:0008006" key="3">
    <source>
        <dbReference type="Google" id="ProtNLM"/>
    </source>
</evidence>
<sequence>MVACFAFGTTAVERLPSYPDIPASLEVTERFISRVAVGDVMRPLGAVLTQCALIAGAVSLRYRIGRR</sequence>
<gene>
    <name evidence="1" type="ORF">ABZ507_02980</name>
</gene>
<dbReference type="Proteomes" id="UP001550535">
    <property type="component" value="Unassembled WGS sequence"/>
</dbReference>
<reference evidence="1 2" key="1">
    <citation type="submission" date="2024-06" db="EMBL/GenBank/DDBJ databases">
        <title>The Natural Products Discovery Center: Release of the First 8490 Sequenced Strains for Exploring Actinobacteria Biosynthetic Diversity.</title>
        <authorList>
            <person name="Kalkreuter E."/>
            <person name="Kautsar S.A."/>
            <person name="Yang D."/>
            <person name="Bader C.D."/>
            <person name="Teijaro C.N."/>
            <person name="Fluegel L."/>
            <person name="Davis C.M."/>
            <person name="Simpson J.R."/>
            <person name="Lauterbach L."/>
            <person name="Steele A.D."/>
            <person name="Gui C."/>
            <person name="Meng S."/>
            <person name="Li G."/>
            <person name="Viehrig K."/>
            <person name="Ye F."/>
            <person name="Su P."/>
            <person name="Kiefer A.F."/>
            <person name="Nichols A."/>
            <person name="Cepeda A.J."/>
            <person name="Yan W."/>
            <person name="Fan B."/>
            <person name="Jiang Y."/>
            <person name="Adhikari A."/>
            <person name="Zheng C.-J."/>
            <person name="Schuster L."/>
            <person name="Cowan T.M."/>
            <person name="Smanski M.J."/>
            <person name="Chevrette M.G."/>
            <person name="De Carvalho L.P.S."/>
            <person name="Shen B."/>
        </authorList>
    </citation>
    <scope>NUCLEOTIDE SEQUENCE [LARGE SCALE GENOMIC DNA]</scope>
    <source>
        <strain evidence="1 2">NPDC019434</strain>
    </source>
</reference>
<name>A0ABV2X4E2_9NOCA</name>
<comment type="caution">
    <text evidence="1">The sequence shown here is derived from an EMBL/GenBank/DDBJ whole genome shotgun (WGS) entry which is preliminary data.</text>
</comment>
<protein>
    <recommendedName>
        <fullName evidence="3">ABC-2 type transporter domain-containing protein</fullName>
    </recommendedName>
</protein>
<organism evidence="1 2">
    <name type="scientific">Nocardia niwae</name>
    <dbReference type="NCBI Taxonomy" id="626084"/>
    <lineage>
        <taxon>Bacteria</taxon>
        <taxon>Bacillati</taxon>
        <taxon>Actinomycetota</taxon>
        <taxon>Actinomycetes</taxon>
        <taxon>Mycobacteriales</taxon>
        <taxon>Nocardiaceae</taxon>
        <taxon>Nocardia</taxon>
    </lineage>
</organism>
<keyword evidence="2" id="KW-1185">Reference proteome</keyword>
<dbReference type="RefSeq" id="WP_357990034.1">
    <property type="nucleotide sequence ID" value="NZ_JBEYBR010000004.1"/>
</dbReference>